<keyword evidence="3" id="KW-1185">Reference proteome</keyword>
<dbReference type="InterPro" id="IPR011990">
    <property type="entry name" value="TPR-like_helical_dom_sf"/>
</dbReference>
<dbReference type="PANTHER" id="PTHR46082">
    <property type="entry name" value="ATP/GTP-BINDING PROTEIN-RELATED"/>
    <property type="match status" value="1"/>
</dbReference>
<feature type="compositionally biased region" description="Low complexity" evidence="1">
    <location>
        <begin position="301"/>
        <end position="312"/>
    </location>
</feature>
<reference evidence="2" key="1">
    <citation type="submission" date="2021-06" db="EMBL/GenBank/DDBJ databases">
        <title>Comparative genomics, transcriptomics and evolutionary studies reveal genomic signatures of adaptation to plant cell wall in hemibiotrophic fungi.</title>
        <authorList>
            <consortium name="DOE Joint Genome Institute"/>
            <person name="Baroncelli R."/>
            <person name="Diaz J.F."/>
            <person name="Benocci T."/>
            <person name="Peng M."/>
            <person name="Battaglia E."/>
            <person name="Haridas S."/>
            <person name="Andreopoulos W."/>
            <person name="Labutti K."/>
            <person name="Pangilinan J."/>
            <person name="Floch G.L."/>
            <person name="Makela M.R."/>
            <person name="Henrissat B."/>
            <person name="Grigoriev I.V."/>
            <person name="Crouch J.A."/>
            <person name="De Vries R.P."/>
            <person name="Sukno S.A."/>
            <person name="Thon M.R."/>
        </authorList>
    </citation>
    <scope>NUCLEOTIDE SEQUENCE</scope>
    <source>
        <strain evidence="2">CBS 125086</strain>
    </source>
</reference>
<dbReference type="InterPro" id="IPR053137">
    <property type="entry name" value="NLR-like"/>
</dbReference>
<dbReference type="GeneID" id="85444189"/>
<dbReference type="SUPFAM" id="SSF52540">
    <property type="entry name" value="P-loop containing nucleoside triphosphate hydrolases"/>
    <property type="match status" value="1"/>
</dbReference>
<proteinExistence type="predicted"/>
<feature type="region of interest" description="Disordered" evidence="1">
    <location>
        <begin position="295"/>
        <end position="319"/>
    </location>
</feature>
<evidence type="ECO:0000256" key="1">
    <source>
        <dbReference type="SAM" id="MobiDB-lite"/>
    </source>
</evidence>
<dbReference type="Gene3D" id="3.40.50.300">
    <property type="entry name" value="P-loop containing nucleotide triphosphate hydrolases"/>
    <property type="match status" value="1"/>
</dbReference>
<gene>
    <name evidence="2" type="ORF">LY79DRAFT_578398</name>
</gene>
<organism evidence="2 3">
    <name type="scientific">Colletotrichum navitas</name>
    <dbReference type="NCBI Taxonomy" id="681940"/>
    <lineage>
        <taxon>Eukaryota</taxon>
        <taxon>Fungi</taxon>
        <taxon>Dikarya</taxon>
        <taxon>Ascomycota</taxon>
        <taxon>Pezizomycotina</taxon>
        <taxon>Sordariomycetes</taxon>
        <taxon>Hypocreomycetidae</taxon>
        <taxon>Glomerellales</taxon>
        <taxon>Glomerellaceae</taxon>
        <taxon>Colletotrichum</taxon>
        <taxon>Colletotrichum graminicola species complex</taxon>
    </lineage>
</organism>
<evidence type="ECO:0000313" key="3">
    <source>
        <dbReference type="Proteomes" id="UP001230504"/>
    </source>
</evidence>
<dbReference type="AlphaFoldDB" id="A0AAD8Q3F0"/>
<dbReference type="Pfam" id="PF13374">
    <property type="entry name" value="TPR_10"/>
    <property type="match status" value="2"/>
</dbReference>
<dbReference type="RefSeq" id="XP_060415923.1">
    <property type="nucleotide sequence ID" value="XM_060559949.1"/>
</dbReference>
<dbReference type="SUPFAM" id="SSF48452">
    <property type="entry name" value="TPR-like"/>
    <property type="match status" value="2"/>
</dbReference>
<accession>A0AAD8Q3F0</accession>
<comment type="caution">
    <text evidence="2">The sequence shown here is derived from an EMBL/GenBank/DDBJ whole genome shotgun (WGS) entry which is preliminary data.</text>
</comment>
<name>A0AAD8Q3F0_9PEZI</name>
<evidence type="ECO:0008006" key="4">
    <source>
        <dbReference type="Google" id="ProtNLM"/>
    </source>
</evidence>
<evidence type="ECO:0000313" key="2">
    <source>
        <dbReference type="EMBL" id="KAK1594804.1"/>
    </source>
</evidence>
<dbReference type="Proteomes" id="UP001230504">
    <property type="component" value="Unassembled WGS sequence"/>
</dbReference>
<sequence length="603" mass="68173">MSLLSSILYFRLLPSTKAPLSGDLAALAPEFAYRRFRETKCSVYWIHADDEATFVHDYEALARRAGLADTLQGKDLLRAVREWIEEQPCWLLVVDNADNLDLFGVGDATASVQRTQKLKVETCLDDYIPRAPFGTVLWTSRDKKIVGSLVGARRGVPVGRMTIDEATALFEVSRNENASDDERAAVSELLIQLDRLALAVSQAAAYIRRASTPVAEYRSRLKEGKKRWKILKKSEHDRYRRREAPNSILETWTISMDHLKQENLLAYKLLLTLVYVHNQNIPEALVRAVAKAGNDAREKSMNSSNSVTGSESGSDDDSDALTNAVVRLREFSFLTMRKHQSVGPTYEMHKLVQDAARYSMSQELRKQEAAHFSKTALILLSDLFPLHSWKGWEQTELWLPYALQSSEWAEACNAGADNKIASLLSRVSVYLFERGRLNENESVQKRVYSLQLSILGKKHSATISSLASLASTHHAQGRYNEAEKTQKEVLQLSRKIFGENHPTTLRIFAQLTVRHYGHKRTARTKKFEEAVLQLSRERFGNRNTDTMGRMGELASTYFAQGRYDQAEKLQLKVLYLHQKVLGRTHPNAVSCMASLASTYDNLG</sequence>
<dbReference type="InterPro" id="IPR027417">
    <property type="entry name" value="P-loop_NTPase"/>
</dbReference>
<dbReference type="Gene3D" id="1.25.40.10">
    <property type="entry name" value="Tetratricopeptide repeat domain"/>
    <property type="match status" value="1"/>
</dbReference>
<dbReference type="PANTHER" id="PTHR46082:SF11">
    <property type="entry name" value="AAA+ ATPASE DOMAIN-CONTAINING PROTEIN-RELATED"/>
    <property type="match status" value="1"/>
</dbReference>
<protein>
    <recommendedName>
        <fullName evidence="4">Kinesin light chain</fullName>
    </recommendedName>
</protein>
<dbReference type="EMBL" id="JAHLJV010000018">
    <property type="protein sequence ID" value="KAK1594804.1"/>
    <property type="molecule type" value="Genomic_DNA"/>
</dbReference>